<dbReference type="Proteomes" id="UP000887569">
    <property type="component" value="Unplaced"/>
</dbReference>
<dbReference type="PANTHER" id="PTHR47331:SF1">
    <property type="entry name" value="GAG-LIKE PROTEIN"/>
    <property type="match status" value="1"/>
</dbReference>
<keyword evidence="1" id="KW-1185">Reference proteome</keyword>
<name>A0A915CFC9_PARUN</name>
<organism evidence="1 3">
    <name type="scientific">Parascaris univalens</name>
    <name type="common">Nematode worm</name>
    <dbReference type="NCBI Taxonomy" id="6257"/>
    <lineage>
        <taxon>Eukaryota</taxon>
        <taxon>Metazoa</taxon>
        <taxon>Ecdysozoa</taxon>
        <taxon>Nematoda</taxon>
        <taxon>Chromadorea</taxon>
        <taxon>Rhabditida</taxon>
        <taxon>Spirurina</taxon>
        <taxon>Ascaridomorpha</taxon>
        <taxon>Ascaridoidea</taxon>
        <taxon>Ascarididae</taxon>
        <taxon>Parascaris</taxon>
    </lineage>
</organism>
<dbReference type="WBParaSite" id="PgR134_g026_t04">
    <property type="protein sequence ID" value="PgR134_g026_t04"/>
    <property type="gene ID" value="PgR134_g026"/>
</dbReference>
<dbReference type="PANTHER" id="PTHR47331">
    <property type="entry name" value="PHD-TYPE DOMAIN-CONTAINING PROTEIN"/>
    <property type="match status" value="1"/>
</dbReference>
<proteinExistence type="predicted"/>
<accession>A0A915CFC9</accession>
<evidence type="ECO:0000313" key="1">
    <source>
        <dbReference type="Proteomes" id="UP000887569"/>
    </source>
</evidence>
<evidence type="ECO:0000313" key="3">
    <source>
        <dbReference type="WBParaSite" id="PgR134_g026_t05"/>
    </source>
</evidence>
<sequence length="191" mass="21743">MRRSPAQFCYVDSGNKPADLATRGLTIAELRQCSQWWERPSFLQQESRYWPEWTVSHNPVALVIIPSTPAVADVFECEIFSTLNKLKRTTVQVLRAIKRKLRSTQIRLGRTLWETVELEGPATAGELDGAELILIRQEQTEISEEFERNTDANLYKDEQGIMRCLGRLEYAALPEETVHPILLPKSSALTG</sequence>
<reference evidence="2 3" key="1">
    <citation type="submission" date="2022-11" db="UniProtKB">
        <authorList>
            <consortium name="WormBaseParasite"/>
        </authorList>
    </citation>
    <scope>IDENTIFICATION</scope>
</reference>
<dbReference type="AlphaFoldDB" id="A0A915CFC9"/>
<evidence type="ECO:0000313" key="2">
    <source>
        <dbReference type="WBParaSite" id="PgR134_g026_t04"/>
    </source>
</evidence>
<protein>
    <submittedName>
        <fullName evidence="2 3">Uncharacterized protein</fullName>
    </submittedName>
</protein>
<dbReference type="WBParaSite" id="PgR134_g026_t05">
    <property type="protein sequence ID" value="PgR134_g026_t05"/>
    <property type="gene ID" value="PgR134_g026"/>
</dbReference>